<name>H6MYY0_GORPV</name>
<organism evidence="4 5">
    <name type="scientific">Gordonia polyisoprenivorans (strain DSM 44266 / VH2)</name>
    <dbReference type="NCBI Taxonomy" id="1112204"/>
    <lineage>
        <taxon>Bacteria</taxon>
        <taxon>Bacillati</taxon>
        <taxon>Actinomycetota</taxon>
        <taxon>Actinomycetes</taxon>
        <taxon>Mycobacteriales</taxon>
        <taxon>Gordoniaceae</taxon>
        <taxon>Gordonia</taxon>
    </lineage>
</organism>
<evidence type="ECO:0000256" key="1">
    <source>
        <dbReference type="SAM" id="MobiDB-lite"/>
    </source>
</evidence>
<dbReference type="KEGG" id="gpo:GPOL_c20820"/>
<accession>H6MYY0</accession>
<evidence type="ECO:0000313" key="5">
    <source>
        <dbReference type="Proteomes" id="UP000009154"/>
    </source>
</evidence>
<dbReference type="Pfam" id="PF16655">
    <property type="entry name" value="PhoD_N"/>
    <property type="match status" value="1"/>
</dbReference>
<dbReference type="PROSITE" id="PS51318">
    <property type="entry name" value="TAT"/>
    <property type="match status" value="1"/>
</dbReference>
<feature type="domain" description="PhoD-like phosphatase metallophosphatase" evidence="2">
    <location>
        <begin position="193"/>
        <end position="552"/>
    </location>
</feature>
<reference evidence="4 5" key="1">
    <citation type="journal article" date="2012" name="Appl. Environ. Microbiol.">
        <title>Involvement of two latex-clearing proteins during rubber degradation and insights into the subsequent degradation pathway revealed by the genome sequence of Gordonia polyisoprenivorans strain VH2.</title>
        <authorList>
            <person name="Hiessl S."/>
            <person name="Schuldes J."/>
            <person name="Thurmer A."/>
            <person name="Halbsguth T."/>
            <person name="Broker D."/>
            <person name="Angelov A."/>
            <person name="Liebl W."/>
            <person name="Daniel R."/>
            <person name="Steinbuchel A."/>
        </authorList>
    </citation>
    <scope>NUCLEOTIDE SEQUENCE [LARGE SCALE GENOMIC DNA]</scope>
    <source>
        <strain evidence="5">DSM 44266 / VH2</strain>
    </source>
</reference>
<dbReference type="InterPro" id="IPR006311">
    <property type="entry name" value="TAT_signal"/>
</dbReference>
<feature type="domain" description="Phospholipase D N-terminal" evidence="3">
    <location>
        <begin position="79"/>
        <end position="180"/>
    </location>
</feature>
<evidence type="ECO:0000313" key="4">
    <source>
        <dbReference type="EMBL" id="AFA73121.1"/>
    </source>
</evidence>
<evidence type="ECO:0000259" key="2">
    <source>
        <dbReference type="Pfam" id="PF09423"/>
    </source>
</evidence>
<dbReference type="eggNOG" id="COG3540">
    <property type="taxonomic scope" value="Bacteria"/>
</dbReference>
<dbReference type="Gene3D" id="2.60.40.380">
    <property type="entry name" value="Purple acid phosphatase-like, N-terminal"/>
    <property type="match status" value="1"/>
</dbReference>
<dbReference type="GeneID" id="90159130"/>
<proteinExistence type="predicted"/>
<dbReference type="AlphaFoldDB" id="H6MYY0"/>
<evidence type="ECO:0000259" key="3">
    <source>
        <dbReference type="Pfam" id="PF16655"/>
    </source>
</evidence>
<protein>
    <submittedName>
        <fullName evidence="4">Putative alkaline phosphatase</fullName>
    </submittedName>
</protein>
<feature type="compositionally biased region" description="Low complexity" evidence="1">
    <location>
        <begin position="1"/>
        <end position="28"/>
    </location>
</feature>
<dbReference type="CDD" id="cd07389">
    <property type="entry name" value="MPP_PhoD"/>
    <property type="match status" value="1"/>
</dbReference>
<dbReference type="EMBL" id="CP003119">
    <property type="protein sequence ID" value="AFA73121.1"/>
    <property type="molecule type" value="Genomic_DNA"/>
</dbReference>
<dbReference type="HOGENOM" id="CLU_015982_1_0_11"/>
<sequence>MTQTPANPTAANPTLANPTAANPTLANPSVANPSGPLGRRRLLQTGAALCVASPLAGPWATHAVAAPVTTPAASAVFAHGVASGDPLPDRVILWTRITATADAVPGSGRGAGGTVRWEIAHDERFATVAASGSVNALAERDFTVKVDAAGLTPATEYHYRFRVTSGPATGAVSPVGRTRTAPPSDADVSRVRFGVVSCANWEAGYFGAYRHLRSHRDLHAIVALGDYLYEYGTGEYTGKTGAVRTHSPRHEIVTLADYRIRHAQYKTDPDLAELHRVLPWICTWDDHESANDTWAEGAENHSPDEGAWATRKAAAERAYHEWMPVRAAADDSGTHLYRRLRFGRLLDLSMLDLRTYRDRQVSMSSNRIDDPARSITGAAQMRWLTDGLASSAARWKIVGNPVMIAPVLLPPLDTRTTAALTESLGLPAEGLPYNPDQWDGYTADRRRLLDAIRSNKVTNVVFITGDIHSSWACDIPVDAADYPGSGSVATELVVTSVTSSNIDDILGVPEHTAGAAVSPALMAANRHVRWNDFDAHGYAVLTVTPSAAQMDWWFVTDKTDARTGRYHGRSYRVTAGSPRVQPAASPLD</sequence>
<feature type="region of interest" description="Disordered" evidence="1">
    <location>
        <begin position="1"/>
        <end position="38"/>
    </location>
</feature>
<dbReference type="InterPro" id="IPR032093">
    <property type="entry name" value="PhoD_N"/>
</dbReference>
<dbReference type="RefSeq" id="WP_014359807.1">
    <property type="nucleotide sequence ID" value="NC_016906.1"/>
</dbReference>
<dbReference type="InterPro" id="IPR029052">
    <property type="entry name" value="Metallo-depent_PP-like"/>
</dbReference>
<dbReference type="SUPFAM" id="SSF56300">
    <property type="entry name" value="Metallo-dependent phosphatases"/>
    <property type="match status" value="1"/>
</dbReference>
<gene>
    <name evidence="4" type="ordered locus">GPOL_c20820</name>
</gene>
<dbReference type="PANTHER" id="PTHR43606">
    <property type="entry name" value="PHOSPHATASE, PUTATIVE (AFU_ORTHOLOGUE AFUA_6G08710)-RELATED"/>
    <property type="match status" value="1"/>
</dbReference>
<dbReference type="Gene3D" id="3.60.21.70">
    <property type="entry name" value="PhoD-like phosphatase"/>
    <property type="match status" value="1"/>
</dbReference>
<keyword evidence="5" id="KW-1185">Reference proteome</keyword>
<dbReference type="Pfam" id="PF09423">
    <property type="entry name" value="PhoD"/>
    <property type="match status" value="1"/>
</dbReference>
<dbReference type="InterPro" id="IPR038607">
    <property type="entry name" value="PhoD-like_sf"/>
</dbReference>
<dbReference type="InterPro" id="IPR018946">
    <property type="entry name" value="PhoD-like_MPP"/>
</dbReference>
<dbReference type="PANTHER" id="PTHR43606:SF2">
    <property type="entry name" value="ALKALINE PHOSPHATASE FAMILY PROTEIN (AFU_ORTHOLOGUE AFUA_5G03860)"/>
    <property type="match status" value="1"/>
</dbReference>
<dbReference type="InterPro" id="IPR052900">
    <property type="entry name" value="Phospholipid_Metab_Enz"/>
</dbReference>
<dbReference type="STRING" id="1112204.GPOL_c20820"/>
<dbReference type="Proteomes" id="UP000009154">
    <property type="component" value="Chromosome"/>
</dbReference>